<evidence type="ECO:0000313" key="2">
    <source>
        <dbReference type="Proteomes" id="UP001163846"/>
    </source>
</evidence>
<accession>A0AA38PE02</accession>
<name>A0AA38PE02_9AGAR</name>
<comment type="caution">
    <text evidence="1">The sequence shown here is derived from an EMBL/GenBank/DDBJ whole genome shotgun (WGS) entry which is preliminary data.</text>
</comment>
<proteinExistence type="predicted"/>
<dbReference type="InterPro" id="IPR039535">
    <property type="entry name" value="ASST-like"/>
</dbReference>
<dbReference type="Pfam" id="PF14269">
    <property type="entry name" value="Arylsulfotran_2"/>
    <property type="match status" value="1"/>
</dbReference>
<keyword evidence="2" id="KW-1185">Reference proteome</keyword>
<gene>
    <name evidence="1" type="ORF">F5878DRAFT_611016</name>
</gene>
<dbReference type="PANTHER" id="PTHR35340">
    <property type="entry name" value="PQQ ENZYME REPEAT PROTEIN-RELATED"/>
    <property type="match status" value="1"/>
</dbReference>
<dbReference type="Proteomes" id="UP001163846">
    <property type="component" value="Unassembled WGS sequence"/>
</dbReference>
<dbReference type="PANTHER" id="PTHR35340:SF5">
    <property type="entry name" value="ASST-DOMAIN-CONTAINING PROTEIN"/>
    <property type="match status" value="1"/>
</dbReference>
<organism evidence="1 2">
    <name type="scientific">Lentinula raphanica</name>
    <dbReference type="NCBI Taxonomy" id="153919"/>
    <lineage>
        <taxon>Eukaryota</taxon>
        <taxon>Fungi</taxon>
        <taxon>Dikarya</taxon>
        <taxon>Basidiomycota</taxon>
        <taxon>Agaricomycotina</taxon>
        <taxon>Agaricomycetes</taxon>
        <taxon>Agaricomycetidae</taxon>
        <taxon>Agaricales</taxon>
        <taxon>Marasmiineae</taxon>
        <taxon>Omphalotaceae</taxon>
        <taxon>Lentinula</taxon>
    </lineage>
</organism>
<sequence>MELSKYGTARSSSYSCSAIFRDLVIICLLFLTTIRADSVLFRSNEYSTGALGYGPFQSYFSANYTPAEWNFVVPVNESANAPSLTSGYIFSAPRGASVLREGAAIYDQSGSLVWDGSIYGQTLSFSIVTYLGEPHIILWTGTSSSAGVGFGYDILLNSKYQLVANFTTVNIEGETGTTLADFHEAQITSNNTALMTAYPINALDLTLIDGPEEGFILDSAMQELNISSNEPLFTWLASDHVNITECYNTPGTGGGSVSEAFDYFHMNSIEKDDEGNYLISSRHCWTVYYLDGTNGDILWKMGGKDSSFTMGSGTNFSWQHHARWVEKNDSYATMTLFDNAGEFGQQQEQMSRGLYLGLNFTNMTVELLTEFLPWNQSISQSQGSVQLQPNGNFLVGFGQLPWTGEYTPEGDLLWTAQFGVGDVESYRALRYNWSGAPTDSPSIALVTASSSNLLSAHASWNGATEIVKWELYGASDSSGTGSISLYNKTRSGFETTITVSNSYSHYAVRAIGKGNQVLGSSDFVSSSDAVRVAGRSVFAVISACIVLVLLS</sequence>
<dbReference type="InterPro" id="IPR053143">
    <property type="entry name" value="Arylsulfate_ST"/>
</dbReference>
<evidence type="ECO:0000313" key="1">
    <source>
        <dbReference type="EMBL" id="KAJ3841177.1"/>
    </source>
</evidence>
<dbReference type="AlphaFoldDB" id="A0AA38PE02"/>
<reference evidence="1" key="1">
    <citation type="submission" date="2022-08" db="EMBL/GenBank/DDBJ databases">
        <authorList>
            <consortium name="DOE Joint Genome Institute"/>
            <person name="Min B."/>
            <person name="Riley R."/>
            <person name="Sierra-Patev S."/>
            <person name="Naranjo-Ortiz M."/>
            <person name="Looney B."/>
            <person name="Konkel Z."/>
            <person name="Slot J.C."/>
            <person name="Sakamoto Y."/>
            <person name="Steenwyk J.L."/>
            <person name="Rokas A."/>
            <person name="Carro J."/>
            <person name="Camarero S."/>
            <person name="Ferreira P."/>
            <person name="Molpeceres G."/>
            <person name="Ruiz-Duenas F.J."/>
            <person name="Serrano A."/>
            <person name="Henrissat B."/>
            <person name="Drula E."/>
            <person name="Hughes K.W."/>
            <person name="Mata J.L."/>
            <person name="Ishikawa N.K."/>
            <person name="Vargas-Isla R."/>
            <person name="Ushijima S."/>
            <person name="Smith C.A."/>
            <person name="Ahrendt S."/>
            <person name="Andreopoulos W."/>
            <person name="He G."/>
            <person name="Labutti K."/>
            <person name="Lipzen A."/>
            <person name="Ng V."/>
            <person name="Sandor L."/>
            <person name="Barry K."/>
            <person name="Martinez A.T."/>
            <person name="Xiao Y."/>
            <person name="Gibbons J.G."/>
            <person name="Terashima K."/>
            <person name="Hibbett D.S."/>
            <person name="Grigoriev I.V."/>
        </authorList>
    </citation>
    <scope>NUCLEOTIDE SEQUENCE</scope>
    <source>
        <strain evidence="1">TFB9207</strain>
    </source>
</reference>
<protein>
    <submittedName>
        <fullName evidence="1">ASST-domain-containing protein</fullName>
    </submittedName>
</protein>
<dbReference type="EMBL" id="MU806049">
    <property type="protein sequence ID" value="KAJ3841177.1"/>
    <property type="molecule type" value="Genomic_DNA"/>
</dbReference>